<evidence type="ECO:0000256" key="2">
    <source>
        <dbReference type="ARBA" id="ARBA00022670"/>
    </source>
</evidence>
<sequence length="478" mass="52325">MVRKESPVSQNTLLTLARLSTRNIGSTTEDLLNFQNSSWEDQWLLNRIWENLPFSWVAIIPTTYPALIEYPIAASDRLFITQLHSTRRMPQAILYAVKNALRKESHRTGAAAYAKAVRRYNFKTGIFEGNKGRVLAIKEDGSDHEVPAESIAHDLEYVVPVTIGTPGVQLMLDFDTGSSDLWVWSCDLKASQPTASGHAVYDPKKSSTAQEIPNGTWKISYGDGSSASGVIYRDDLKIGDLHCSEQGIEVAQKLSSSFLNSQGSDGLLGLAWPQINTANPQQKTPMQNMIEKRITDEGLFTVCLKHDVDGKGFYSFGTVCAEEAGVSEKDIAYTPVDNKQGFWAFPSTKAKIGDDEMELSENVAIADTGTTLALVSEAVTTALYKKIPGAVLDRSQGGYIYPADAEVPDIQLAVGDNMYTIPGKCLAYGPPEKGMVYGGIQSRGNNPFDILGDIFLKSVYVVFDQKNVRIGVAQRSAK</sequence>
<keyword evidence="3 6" id="KW-0064">Aspartyl protease</keyword>
<dbReference type="GO" id="GO:0004190">
    <property type="term" value="F:aspartic-type endopeptidase activity"/>
    <property type="evidence" value="ECO:0007669"/>
    <property type="project" value="UniProtKB-KW"/>
</dbReference>
<proteinExistence type="inferred from homology"/>
<feature type="active site" evidence="5">
    <location>
        <position position="367"/>
    </location>
</feature>
<dbReference type="InterPro" id="IPR001969">
    <property type="entry name" value="Aspartic_peptidase_AS"/>
</dbReference>
<gene>
    <name evidence="8" type="ORF">PCASD_15741</name>
</gene>
<dbReference type="FunFam" id="2.40.70.10:FF:000024">
    <property type="entry name" value="Endothiapepsin"/>
    <property type="match status" value="1"/>
</dbReference>
<evidence type="ECO:0000313" key="9">
    <source>
        <dbReference type="Proteomes" id="UP000235392"/>
    </source>
</evidence>
<keyword evidence="2 6" id="KW-0645">Protease</keyword>
<dbReference type="InterPro" id="IPR021109">
    <property type="entry name" value="Peptidase_aspartic_dom_sf"/>
</dbReference>
<evidence type="ECO:0000256" key="3">
    <source>
        <dbReference type="ARBA" id="ARBA00022750"/>
    </source>
</evidence>
<evidence type="ECO:0000256" key="1">
    <source>
        <dbReference type="ARBA" id="ARBA00007447"/>
    </source>
</evidence>
<evidence type="ECO:0000256" key="4">
    <source>
        <dbReference type="ARBA" id="ARBA00022801"/>
    </source>
</evidence>
<evidence type="ECO:0000259" key="7">
    <source>
        <dbReference type="PROSITE" id="PS51767"/>
    </source>
</evidence>
<dbReference type="Pfam" id="PF00026">
    <property type="entry name" value="Asp"/>
    <property type="match status" value="1"/>
</dbReference>
<reference evidence="8 9" key="1">
    <citation type="submission" date="2017-11" db="EMBL/GenBank/DDBJ databases">
        <title>De novo assembly and phasing of dikaryotic genomes from two isolates of Puccinia coronata f. sp. avenae, the causal agent of oat crown rust.</title>
        <authorList>
            <person name="Miller M.E."/>
            <person name="Zhang Y."/>
            <person name="Omidvar V."/>
            <person name="Sperschneider J."/>
            <person name="Schwessinger B."/>
            <person name="Raley C."/>
            <person name="Palmer J.M."/>
            <person name="Garnica D."/>
            <person name="Upadhyaya N."/>
            <person name="Rathjen J."/>
            <person name="Taylor J.M."/>
            <person name="Park R.F."/>
            <person name="Dodds P.N."/>
            <person name="Hirsch C.D."/>
            <person name="Kianian S.F."/>
            <person name="Figueroa M."/>
        </authorList>
    </citation>
    <scope>NUCLEOTIDE SEQUENCE [LARGE SCALE GENOMIC DNA]</scope>
    <source>
        <strain evidence="8">12SD80</strain>
    </source>
</reference>
<comment type="caution">
    <text evidence="8">The sequence shown here is derived from an EMBL/GenBank/DDBJ whole genome shotgun (WGS) entry which is preliminary data.</text>
</comment>
<dbReference type="PANTHER" id="PTHR47966:SF1">
    <property type="entry name" value="ASPARTYL PROTEINASE"/>
    <property type="match status" value="1"/>
</dbReference>
<evidence type="ECO:0000256" key="5">
    <source>
        <dbReference type="PIRSR" id="PIRSR601461-1"/>
    </source>
</evidence>
<accession>A0A2N5U764</accession>
<dbReference type="FunFam" id="2.40.70.10:FF:000026">
    <property type="entry name" value="Endothiapepsin"/>
    <property type="match status" value="1"/>
</dbReference>
<dbReference type="SUPFAM" id="SSF50630">
    <property type="entry name" value="Acid proteases"/>
    <property type="match status" value="1"/>
</dbReference>
<dbReference type="PANTHER" id="PTHR47966">
    <property type="entry name" value="BETA-SITE APP-CLEAVING ENZYME, ISOFORM A-RELATED"/>
    <property type="match status" value="1"/>
</dbReference>
<evidence type="ECO:0000313" key="8">
    <source>
        <dbReference type="EMBL" id="PLW33591.1"/>
    </source>
</evidence>
<comment type="similarity">
    <text evidence="1 6">Belongs to the peptidase A1 family.</text>
</comment>
<dbReference type="EMBL" id="PGCI01000216">
    <property type="protein sequence ID" value="PLW33591.1"/>
    <property type="molecule type" value="Genomic_DNA"/>
</dbReference>
<feature type="active site" evidence="5">
    <location>
        <position position="175"/>
    </location>
</feature>
<feature type="domain" description="Peptidase A1" evidence="7">
    <location>
        <begin position="157"/>
        <end position="473"/>
    </location>
</feature>
<dbReference type="PRINTS" id="PR00792">
    <property type="entry name" value="PEPSIN"/>
</dbReference>
<dbReference type="Proteomes" id="UP000235392">
    <property type="component" value="Unassembled WGS sequence"/>
</dbReference>
<dbReference type="PROSITE" id="PS00141">
    <property type="entry name" value="ASP_PROTEASE"/>
    <property type="match status" value="1"/>
</dbReference>
<name>A0A2N5U764_9BASI</name>
<keyword evidence="4 6" id="KW-0378">Hydrolase</keyword>
<dbReference type="Gene3D" id="2.40.70.10">
    <property type="entry name" value="Acid Proteases"/>
    <property type="match status" value="2"/>
</dbReference>
<evidence type="ECO:0000256" key="6">
    <source>
        <dbReference type="RuleBase" id="RU000454"/>
    </source>
</evidence>
<dbReference type="AlphaFoldDB" id="A0A2N5U764"/>
<dbReference type="InterPro" id="IPR034163">
    <property type="entry name" value="Aspergillopepsin-like_cat_dom"/>
</dbReference>
<dbReference type="InterPro" id="IPR001461">
    <property type="entry name" value="Aspartic_peptidase_A1"/>
</dbReference>
<organism evidence="8 9">
    <name type="scientific">Puccinia coronata f. sp. avenae</name>
    <dbReference type="NCBI Taxonomy" id="200324"/>
    <lineage>
        <taxon>Eukaryota</taxon>
        <taxon>Fungi</taxon>
        <taxon>Dikarya</taxon>
        <taxon>Basidiomycota</taxon>
        <taxon>Pucciniomycotina</taxon>
        <taxon>Pucciniomycetes</taxon>
        <taxon>Pucciniales</taxon>
        <taxon>Pucciniaceae</taxon>
        <taxon>Puccinia</taxon>
    </lineage>
</organism>
<dbReference type="PROSITE" id="PS51767">
    <property type="entry name" value="PEPTIDASE_A1"/>
    <property type="match status" value="1"/>
</dbReference>
<protein>
    <recommendedName>
        <fullName evidence="7">Peptidase A1 domain-containing protein</fullName>
    </recommendedName>
</protein>
<dbReference type="CDD" id="cd06097">
    <property type="entry name" value="Aspergillopepsin_like"/>
    <property type="match status" value="1"/>
</dbReference>
<dbReference type="InterPro" id="IPR033121">
    <property type="entry name" value="PEPTIDASE_A1"/>
</dbReference>
<dbReference type="GO" id="GO:0006508">
    <property type="term" value="P:proteolysis"/>
    <property type="evidence" value="ECO:0007669"/>
    <property type="project" value="UniProtKB-KW"/>
</dbReference>